<protein>
    <submittedName>
        <fullName evidence="1">Uncharacterized protein</fullName>
    </submittedName>
</protein>
<dbReference type="EMBL" id="WNKT01000081">
    <property type="protein sequence ID" value="MTW23140.1"/>
    <property type="molecule type" value="Genomic_DNA"/>
</dbReference>
<evidence type="ECO:0000313" key="1">
    <source>
        <dbReference type="EMBL" id="MTW23140.1"/>
    </source>
</evidence>
<evidence type="ECO:0000313" key="2">
    <source>
        <dbReference type="Proteomes" id="UP000434044"/>
    </source>
</evidence>
<reference evidence="1 2" key="1">
    <citation type="submission" date="2019-11" db="EMBL/GenBank/DDBJ databases">
        <title>Whole-genome sequence of the anaerobic purple sulfur bacterium Allochromatium palmeri DSM 15591.</title>
        <authorList>
            <person name="Kyndt J.A."/>
            <person name="Meyer T.E."/>
        </authorList>
    </citation>
    <scope>NUCLEOTIDE SEQUENCE [LARGE SCALE GENOMIC DNA]</scope>
    <source>
        <strain evidence="1 2">DSM 15591</strain>
    </source>
</reference>
<keyword evidence="2" id="KW-1185">Reference proteome</keyword>
<name>A0A6N8EHN7_9GAMM</name>
<comment type="caution">
    <text evidence="1">The sequence shown here is derived from an EMBL/GenBank/DDBJ whole genome shotgun (WGS) entry which is preliminary data.</text>
</comment>
<dbReference type="AlphaFoldDB" id="A0A6N8EHN7"/>
<dbReference type="Proteomes" id="UP000434044">
    <property type="component" value="Unassembled WGS sequence"/>
</dbReference>
<gene>
    <name evidence="1" type="ORF">GJ668_19055</name>
</gene>
<accession>A0A6N8EHN7</accession>
<organism evidence="1 2">
    <name type="scientific">Allochromatium palmeri</name>
    <dbReference type="NCBI Taxonomy" id="231048"/>
    <lineage>
        <taxon>Bacteria</taxon>
        <taxon>Pseudomonadati</taxon>
        <taxon>Pseudomonadota</taxon>
        <taxon>Gammaproteobacteria</taxon>
        <taxon>Chromatiales</taxon>
        <taxon>Chromatiaceae</taxon>
        <taxon>Allochromatium</taxon>
    </lineage>
</organism>
<proteinExistence type="predicted"/>
<sequence length="96" mass="10345">MSLSIGHNLLGQLIGDGQSVQLLQTLGIAASPSIQLVKTPLSVSNLLHQAFTRHLTGPMRKLHSQAKCLEYLAGLCHAFVHPPSTVPDRKAIDRAE</sequence>